<gene>
    <name evidence="2" type="ORF">JTE90_005702</name>
</gene>
<feature type="compositionally biased region" description="Basic and acidic residues" evidence="1">
    <location>
        <begin position="27"/>
        <end position="42"/>
    </location>
</feature>
<organism evidence="2 3">
    <name type="scientific">Oedothorax gibbosus</name>
    <dbReference type="NCBI Taxonomy" id="931172"/>
    <lineage>
        <taxon>Eukaryota</taxon>
        <taxon>Metazoa</taxon>
        <taxon>Ecdysozoa</taxon>
        <taxon>Arthropoda</taxon>
        <taxon>Chelicerata</taxon>
        <taxon>Arachnida</taxon>
        <taxon>Araneae</taxon>
        <taxon>Araneomorphae</taxon>
        <taxon>Entelegynae</taxon>
        <taxon>Araneoidea</taxon>
        <taxon>Linyphiidae</taxon>
        <taxon>Erigoninae</taxon>
        <taxon>Oedothorax</taxon>
    </lineage>
</organism>
<sequence length="95" mass="10599">MAKKKSSGLVDGDEWERVVRPRRGKTGGRDRNSSLKEKKTEGNQRAPHPRRKRNELLGIPVLWKGPLGARGPLSKGPLESPQVEGCRVHSTELRP</sequence>
<evidence type="ECO:0000313" key="3">
    <source>
        <dbReference type="Proteomes" id="UP000827092"/>
    </source>
</evidence>
<dbReference type="Proteomes" id="UP000827092">
    <property type="component" value="Unassembled WGS sequence"/>
</dbReference>
<name>A0AAV6UI72_9ARAC</name>
<dbReference type="EMBL" id="JAFNEN010000417">
    <property type="protein sequence ID" value="KAG8183444.1"/>
    <property type="molecule type" value="Genomic_DNA"/>
</dbReference>
<proteinExistence type="predicted"/>
<keyword evidence="3" id="KW-1185">Reference proteome</keyword>
<feature type="compositionally biased region" description="Basic and acidic residues" evidence="1">
    <location>
        <begin position="86"/>
        <end position="95"/>
    </location>
</feature>
<reference evidence="2 3" key="1">
    <citation type="journal article" date="2022" name="Nat. Ecol. Evol.">
        <title>A masculinizing supergene underlies an exaggerated male reproductive morph in a spider.</title>
        <authorList>
            <person name="Hendrickx F."/>
            <person name="De Corte Z."/>
            <person name="Sonet G."/>
            <person name="Van Belleghem S.M."/>
            <person name="Kostlbacher S."/>
            <person name="Vangestel C."/>
        </authorList>
    </citation>
    <scope>NUCLEOTIDE SEQUENCE [LARGE SCALE GENOMIC DNA]</scope>
    <source>
        <strain evidence="2">W744_W776</strain>
    </source>
</reference>
<evidence type="ECO:0000256" key="1">
    <source>
        <dbReference type="SAM" id="MobiDB-lite"/>
    </source>
</evidence>
<evidence type="ECO:0000313" key="2">
    <source>
        <dbReference type="EMBL" id="KAG8183444.1"/>
    </source>
</evidence>
<protein>
    <submittedName>
        <fullName evidence="2">Uncharacterized protein</fullName>
    </submittedName>
</protein>
<comment type="caution">
    <text evidence="2">The sequence shown here is derived from an EMBL/GenBank/DDBJ whole genome shotgun (WGS) entry which is preliminary data.</text>
</comment>
<dbReference type="AlphaFoldDB" id="A0AAV6UI72"/>
<feature type="region of interest" description="Disordered" evidence="1">
    <location>
        <begin position="1"/>
        <end position="95"/>
    </location>
</feature>
<accession>A0AAV6UI72</accession>